<gene>
    <name evidence="5" type="ORF">FOM92_01150</name>
</gene>
<keyword evidence="2" id="KW-0732">Signal</keyword>
<comment type="caution">
    <text evidence="5">The sequence shown here is derived from an EMBL/GenBank/DDBJ whole genome shotgun (WGS) entry which is preliminary data.</text>
</comment>
<evidence type="ECO:0000256" key="2">
    <source>
        <dbReference type="ARBA" id="ARBA00022729"/>
    </source>
</evidence>
<dbReference type="RefSeq" id="WP_143774951.1">
    <property type="nucleotide sequence ID" value="NZ_VKKU01000001.1"/>
</dbReference>
<dbReference type="PANTHER" id="PTHR30483">
    <property type="entry name" value="LEUCINE-SPECIFIC-BINDING PROTEIN"/>
    <property type="match status" value="1"/>
</dbReference>
<name>A0A553WH97_9SPHN</name>
<dbReference type="AlphaFoldDB" id="A0A553WH97"/>
<proteinExistence type="inferred from homology"/>
<evidence type="ECO:0000259" key="4">
    <source>
        <dbReference type="Pfam" id="PF13458"/>
    </source>
</evidence>
<sequence length="389" mass="40760">MSATIAATGAQPQAIANGLKRILALALLVFLAACAAVPRGGEGPPPVVSPDPLDGMHRVALLLPLTGPDGDVGLSLANATALALSDTKSTNIQLTSYDTNLGVTAAANRAVADGNKVILGPLRGDQVLEVANIARPKNIPILSFSNDIGVAGRNVFLLGHLPNQSIDRVVRYARAKGFSRFGALVPKSTYGQRAYATVTQSVRAAGGTLVGVEEVEGGAASVDAATKRLSARGAMDVVLVADSGRAAIITIPALRRNGLRNAKILGTDLWNIDGSLASNSTMYGAWFASVSDTLYNQYAAKYRTRFGRAPLRLSSLGYDSILLMARVARNWRPGTAFPVSQLTDPQGFIGVDGAFRFMANGLTERTLEVQEIQAGKFVTIDAAPTAFTK</sequence>
<keyword evidence="3" id="KW-0029">Amino-acid transport</keyword>
<dbReference type="InterPro" id="IPR028081">
    <property type="entry name" value="Leu-bd"/>
</dbReference>
<reference evidence="5 6" key="1">
    <citation type="submission" date="2019-07" db="EMBL/GenBank/DDBJ databases">
        <authorList>
            <person name="Park M."/>
        </authorList>
    </citation>
    <scope>NUCLEOTIDE SEQUENCE [LARGE SCALE GENOMIC DNA]</scope>
    <source>
        <strain evidence="5 6">KCTC32445</strain>
    </source>
</reference>
<dbReference type="CDD" id="cd06339">
    <property type="entry name" value="PBP1_YraM_LppC_lipoprotein-like"/>
    <property type="match status" value="1"/>
</dbReference>
<dbReference type="Gene3D" id="3.40.50.2300">
    <property type="match status" value="2"/>
</dbReference>
<dbReference type="GO" id="GO:0006865">
    <property type="term" value="P:amino acid transport"/>
    <property type="evidence" value="ECO:0007669"/>
    <property type="project" value="UniProtKB-KW"/>
</dbReference>
<evidence type="ECO:0000313" key="6">
    <source>
        <dbReference type="Proteomes" id="UP000320160"/>
    </source>
</evidence>
<keyword evidence="6" id="KW-1185">Reference proteome</keyword>
<protein>
    <submittedName>
        <fullName evidence="5">Penicillin-binding protein activator</fullName>
    </submittedName>
</protein>
<comment type="similarity">
    <text evidence="1">Belongs to the leucine-binding protein family.</text>
</comment>
<dbReference type="InterPro" id="IPR051010">
    <property type="entry name" value="BCAA_transport"/>
</dbReference>
<evidence type="ECO:0000256" key="3">
    <source>
        <dbReference type="ARBA" id="ARBA00022970"/>
    </source>
</evidence>
<dbReference type="SUPFAM" id="SSF53822">
    <property type="entry name" value="Periplasmic binding protein-like I"/>
    <property type="match status" value="1"/>
</dbReference>
<organism evidence="5 6">
    <name type="scientific">Sphingorhabdus contaminans</name>
    <dbReference type="NCBI Taxonomy" id="1343899"/>
    <lineage>
        <taxon>Bacteria</taxon>
        <taxon>Pseudomonadati</taxon>
        <taxon>Pseudomonadota</taxon>
        <taxon>Alphaproteobacteria</taxon>
        <taxon>Sphingomonadales</taxon>
        <taxon>Sphingomonadaceae</taxon>
        <taxon>Sphingorhabdus</taxon>
    </lineage>
</organism>
<dbReference type="InterPro" id="IPR028082">
    <property type="entry name" value="Peripla_BP_I"/>
</dbReference>
<feature type="domain" description="Leucine-binding protein" evidence="4">
    <location>
        <begin position="58"/>
        <end position="373"/>
    </location>
</feature>
<dbReference type="OrthoDB" id="7210494at2"/>
<dbReference type="Proteomes" id="UP000320160">
    <property type="component" value="Unassembled WGS sequence"/>
</dbReference>
<dbReference type="Pfam" id="PF13458">
    <property type="entry name" value="Peripla_BP_6"/>
    <property type="match status" value="1"/>
</dbReference>
<keyword evidence="3" id="KW-0813">Transport</keyword>
<evidence type="ECO:0000256" key="1">
    <source>
        <dbReference type="ARBA" id="ARBA00010062"/>
    </source>
</evidence>
<accession>A0A553WH97</accession>
<dbReference type="PANTHER" id="PTHR30483:SF6">
    <property type="entry name" value="PERIPLASMIC BINDING PROTEIN OF ABC TRANSPORTER FOR NATURAL AMINO ACIDS"/>
    <property type="match status" value="1"/>
</dbReference>
<dbReference type="EMBL" id="VKKU01000001">
    <property type="protein sequence ID" value="TSB04077.1"/>
    <property type="molecule type" value="Genomic_DNA"/>
</dbReference>
<evidence type="ECO:0000313" key="5">
    <source>
        <dbReference type="EMBL" id="TSB04077.1"/>
    </source>
</evidence>